<proteinExistence type="predicted"/>
<feature type="compositionally biased region" description="Polar residues" evidence="1">
    <location>
        <begin position="1"/>
        <end position="17"/>
    </location>
</feature>
<name>A0A0F9V1Q3_9ZZZZ</name>
<evidence type="ECO:0000256" key="1">
    <source>
        <dbReference type="SAM" id="MobiDB-lite"/>
    </source>
</evidence>
<comment type="caution">
    <text evidence="2">The sequence shown here is derived from an EMBL/GenBank/DDBJ whole genome shotgun (WGS) entry which is preliminary data.</text>
</comment>
<feature type="compositionally biased region" description="Polar residues" evidence="1">
    <location>
        <begin position="36"/>
        <end position="45"/>
    </location>
</feature>
<evidence type="ECO:0000313" key="2">
    <source>
        <dbReference type="EMBL" id="KKN93652.1"/>
    </source>
</evidence>
<feature type="region of interest" description="Disordered" evidence="1">
    <location>
        <begin position="1"/>
        <end position="45"/>
    </location>
</feature>
<sequence>MPTNYKYQATQNVSNARKTVGTDNLEGAKAQKTKGKNTNPETGHRSSCNCLDCRRYWARMKTPEFIENHS</sequence>
<gene>
    <name evidence="2" type="ORF">LCGC14_0194840</name>
</gene>
<protein>
    <submittedName>
        <fullName evidence="2">Uncharacterized protein</fullName>
    </submittedName>
</protein>
<dbReference type="EMBL" id="LAZR01000084">
    <property type="protein sequence ID" value="KKN93652.1"/>
    <property type="molecule type" value="Genomic_DNA"/>
</dbReference>
<organism evidence="2">
    <name type="scientific">marine sediment metagenome</name>
    <dbReference type="NCBI Taxonomy" id="412755"/>
    <lineage>
        <taxon>unclassified sequences</taxon>
        <taxon>metagenomes</taxon>
        <taxon>ecological metagenomes</taxon>
    </lineage>
</organism>
<dbReference type="AlphaFoldDB" id="A0A0F9V1Q3"/>
<reference evidence="2" key="1">
    <citation type="journal article" date="2015" name="Nature">
        <title>Complex archaea that bridge the gap between prokaryotes and eukaryotes.</title>
        <authorList>
            <person name="Spang A."/>
            <person name="Saw J.H."/>
            <person name="Jorgensen S.L."/>
            <person name="Zaremba-Niedzwiedzka K."/>
            <person name="Martijn J."/>
            <person name="Lind A.E."/>
            <person name="van Eijk R."/>
            <person name="Schleper C."/>
            <person name="Guy L."/>
            <person name="Ettema T.J."/>
        </authorList>
    </citation>
    <scope>NUCLEOTIDE SEQUENCE</scope>
</reference>
<accession>A0A0F9V1Q3</accession>